<dbReference type="InterPro" id="IPR052022">
    <property type="entry name" value="26kDa_periplasmic_antigen"/>
</dbReference>
<evidence type="ECO:0000313" key="1">
    <source>
        <dbReference type="EMBL" id="ASU32926.1"/>
    </source>
</evidence>
<dbReference type="KEGG" id="muc:MuYL_1026"/>
<dbReference type="Gene3D" id="3.30.70.2970">
    <property type="entry name" value="Protein of unknown function (DUF541), domain 2"/>
    <property type="match status" value="1"/>
</dbReference>
<dbReference type="PANTHER" id="PTHR34387:SF1">
    <property type="entry name" value="PERIPLASMIC IMMUNOGENIC PROTEIN"/>
    <property type="match status" value="1"/>
</dbReference>
<organism evidence="1 2">
    <name type="scientific">Mucilaginibacter xinganensis</name>
    <dbReference type="NCBI Taxonomy" id="1234841"/>
    <lineage>
        <taxon>Bacteria</taxon>
        <taxon>Pseudomonadati</taxon>
        <taxon>Bacteroidota</taxon>
        <taxon>Sphingobacteriia</taxon>
        <taxon>Sphingobacteriales</taxon>
        <taxon>Sphingobacteriaceae</taxon>
        <taxon>Mucilaginibacter</taxon>
    </lineage>
</organism>
<sequence>MPAQSIYKITTMKKLAILIALVVITGRVFAQSVDLRRRIEVSGTAEKEVTPDIINVSISLQEYLDGKKKITIDQLENQLESAVKEAGIAKEDFTVNNVSGWNNTYNKKKTPDFLASKQYNIKFHDLNKYNQILNKIDPKGIQSTNIDSYDYSKIEALKSELKIKALLAAKEKATYLLAAISDKVGDAISITEVDNGNYTAPRPMMFKSMAADANGGPAESDITFKTIKLSFQINAVFEIVK</sequence>
<gene>
    <name evidence="1" type="ORF">MuYL_1026</name>
</gene>
<proteinExistence type="predicted"/>
<dbReference type="GO" id="GO:0006974">
    <property type="term" value="P:DNA damage response"/>
    <property type="evidence" value="ECO:0007669"/>
    <property type="project" value="TreeGrafter"/>
</dbReference>
<accession>A0A223NSY1</accession>
<dbReference type="InterPro" id="IPR007497">
    <property type="entry name" value="SIMPL/DUF541"/>
</dbReference>
<dbReference type="Pfam" id="PF04402">
    <property type="entry name" value="SIMPL"/>
    <property type="match status" value="1"/>
</dbReference>
<keyword evidence="2" id="KW-1185">Reference proteome</keyword>
<reference evidence="1 2" key="1">
    <citation type="submission" date="2017-08" db="EMBL/GenBank/DDBJ databases">
        <title>Complete genome sequence of Mucilaginibacter sp. strain BJC16-A31.</title>
        <authorList>
            <consortium name="Henan University of Science and Technology"/>
            <person name="You X."/>
        </authorList>
    </citation>
    <scope>NUCLEOTIDE SEQUENCE [LARGE SCALE GENOMIC DNA]</scope>
    <source>
        <strain evidence="1 2">BJC16-A31</strain>
    </source>
</reference>
<dbReference type="AlphaFoldDB" id="A0A223NSY1"/>
<protein>
    <submittedName>
        <fullName evidence="1">SIMPL domain-containing protein</fullName>
    </submittedName>
</protein>
<evidence type="ECO:0000313" key="2">
    <source>
        <dbReference type="Proteomes" id="UP000215002"/>
    </source>
</evidence>
<name>A0A223NSY1_9SPHI</name>
<dbReference type="PANTHER" id="PTHR34387">
    <property type="entry name" value="SLR1258 PROTEIN"/>
    <property type="match status" value="1"/>
</dbReference>
<dbReference type="Proteomes" id="UP000215002">
    <property type="component" value="Chromosome"/>
</dbReference>
<dbReference type="EMBL" id="CP022743">
    <property type="protein sequence ID" value="ASU32926.1"/>
    <property type="molecule type" value="Genomic_DNA"/>
</dbReference>
<dbReference type="Gene3D" id="3.30.110.170">
    <property type="entry name" value="Protein of unknown function (DUF541), domain 1"/>
    <property type="match status" value="1"/>
</dbReference>